<reference evidence="3" key="1">
    <citation type="submission" date="2019-11" db="EMBL/GenBank/DDBJ databases">
        <title>Description of Pedobacter sp. LMG 31464T.</title>
        <authorList>
            <person name="Carlier A."/>
            <person name="Qi S."/>
            <person name="Vandamme P."/>
        </authorList>
    </citation>
    <scope>NUCLEOTIDE SEQUENCE</scope>
    <source>
        <strain evidence="3">LMG 31464</strain>
    </source>
</reference>
<dbReference type="SUPFAM" id="SSF52540">
    <property type="entry name" value="P-loop containing nucleoside triphosphate hydrolases"/>
    <property type="match status" value="2"/>
</dbReference>
<dbReference type="InterPro" id="IPR027417">
    <property type="entry name" value="P-loop_NTPase"/>
</dbReference>
<organism evidence="3 4">
    <name type="scientific">Pedobacter planticolens</name>
    <dbReference type="NCBI Taxonomy" id="2679964"/>
    <lineage>
        <taxon>Bacteria</taxon>
        <taxon>Pseudomonadati</taxon>
        <taxon>Bacteroidota</taxon>
        <taxon>Sphingobacteriia</taxon>
        <taxon>Sphingobacteriales</taxon>
        <taxon>Sphingobacteriaceae</taxon>
        <taxon>Pedobacter</taxon>
    </lineage>
</organism>
<evidence type="ECO:0000259" key="1">
    <source>
        <dbReference type="PROSITE" id="PS51192"/>
    </source>
</evidence>
<dbReference type="GO" id="GO:0016787">
    <property type="term" value="F:hydrolase activity"/>
    <property type="evidence" value="ECO:0007669"/>
    <property type="project" value="InterPro"/>
</dbReference>
<comment type="caution">
    <text evidence="3">The sequence shown here is derived from an EMBL/GenBank/DDBJ whole genome shotgun (WGS) entry which is preliminary data.</text>
</comment>
<dbReference type="Proteomes" id="UP000601055">
    <property type="component" value="Unassembled WGS sequence"/>
</dbReference>
<sequence length="999" mass="115069">MAYKQIDISSVIDLKSHDGISEKIAQRQFDVIKKGFEYLSNAENNVIYIADEVGLGKTYIGLGIATLLKHASTKKGPYCDVMVVPKKNLQDKWLKELRNFGSHNYLTSSAGHLALLENDEIIKDRLRPIEDSEPFSILRMTSFSSLSSYRKGHREYLTNEVFGNNGFCREMLLRARDLKYFNKDFKTELLKLVACLLNAMSNRIDCLIVDEAHNYKHGLGVNASNRNIATMLLLGAGRDDKILSDFPELKDRMKSSLAKKVICLSATPKDRDIMEVKAQLDCLLKKHPLRKCTEREEVLNALPGILIRGNMEYFLEEQIYSRNQCRHEHRNGNVDLAEKAVQIELGNGFDSVFWQLLQFQSIRHLSQKPNASFEIGMLAGFESYQVDMDKKVAAQTDDDGRDVVQKEYEIVQHRNQKDSEDANIIREIVNSYRKNFGHQPPPHPKLSRLETEVTNQITNQQKSLIFVRRIATVDELVKRLILRYDRDIILNGALKFTGRYTKYESEDVGLMKKAFANSHDQERISHAVSSFAAFPQVVKWWRKLSSPAKSDLKDMINYCYLRGEADVSKVINMIISTKKPSRANLSTVLHALELASERYFEQIDLEDFTAAENEEEELRYDSFFKSYFTKRHKEGFLFKQKVYRENFFDLNIFLVMLSDPKLKDLAQKTAWRTDFSLASAERLTGKRFTVAQELFRNSLLQEDPKPIDGRRYHAKELKKQTFITELLLIHCKDELYSWVSKHSTVSMREFLIHFMALNALLISIFQNGSGLLPAFVANSTGKKINKELINLLVPTDAPFHFVFQEVRTILKDYNLIISVNFQHRDSQKILSQLNNMSPVVGASGQDKNRSTIATRFRMPGFPYVLVATDIFHEGEDLHTYCQQVYHYGIAWNPSGIEQRTGRVDRINSLSYRLLNSTGVRTFSNKVQVYYPYLSKSVEVNQVVKLLGHINTFVRDFNNIENSNNYDSTVGLTDQVTEDDIPKAIQERLHSKYDIEFFQG</sequence>
<evidence type="ECO:0000313" key="3">
    <source>
        <dbReference type="EMBL" id="MBB2145739.1"/>
    </source>
</evidence>
<dbReference type="Pfam" id="PF04851">
    <property type="entry name" value="ResIII"/>
    <property type="match status" value="1"/>
</dbReference>
<gene>
    <name evidence="3" type="ORF">GM921_09595</name>
</gene>
<keyword evidence="4" id="KW-1185">Reference proteome</keyword>
<dbReference type="RefSeq" id="WP_182922431.1">
    <property type="nucleotide sequence ID" value="NZ_WNXD01000002.1"/>
</dbReference>
<dbReference type="AlphaFoldDB" id="A0A923IW18"/>
<evidence type="ECO:0000313" key="4">
    <source>
        <dbReference type="Proteomes" id="UP000601055"/>
    </source>
</evidence>
<protein>
    <recommendedName>
        <fullName evidence="5">Helicase conserved C-terminal domain-containing protein</fullName>
    </recommendedName>
</protein>
<accession>A0A923IW18</accession>
<dbReference type="InterPro" id="IPR014001">
    <property type="entry name" value="Helicase_ATP-bd"/>
</dbReference>
<evidence type="ECO:0000259" key="2">
    <source>
        <dbReference type="PROSITE" id="PS51194"/>
    </source>
</evidence>
<dbReference type="Pfam" id="PF00271">
    <property type="entry name" value="Helicase_C"/>
    <property type="match status" value="1"/>
</dbReference>
<dbReference type="EMBL" id="WNXD01000002">
    <property type="protein sequence ID" value="MBB2145739.1"/>
    <property type="molecule type" value="Genomic_DNA"/>
</dbReference>
<dbReference type="PROSITE" id="PS51192">
    <property type="entry name" value="HELICASE_ATP_BIND_1"/>
    <property type="match status" value="1"/>
</dbReference>
<dbReference type="SMART" id="SM00490">
    <property type="entry name" value="HELICc"/>
    <property type="match status" value="1"/>
</dbReference>
<dbReference type="PROSITE" id="PS51194">
    <property type="entry name" value="HELICASE_CTER"/>
    <property type="match status" value="1"/>
</dbReference>
<feature type="domain" description="Helicase C-terminal" evidence="2">
    <location>
        <begin position="783"/>
        <end position="976"/>
    </location>
</feature>
<feature type="domain" description="Helicase ATP-binding" evidence="1">
    <location>
        <begin position="38"/>
        <end position="286"/>
    </location>
</feature>
<evidence type="ECO:0008006" key="5">
    <source>
        <dbReference type="Google" id="ProtNLM"/>
    </source>
</evidence>
<dbReference type="InterPro" id="IPR001650">
    <property type="entry name" value="Helicase_C-like"/>
</dbReference>
<dbReference type="InterPro" id="IPR006935">
    <property type="entry name" value="Helicase/UvrB_N"/>
</dbReference>
<dbReference type="GO" id="GO:0005524">
    <property type="term" value="F:ATP binding"/>
    <property type="evidence" value="ECO:0007669"/>
    <property type="project" value="InterPro"/>
</dbReference>
<name>A0A923IW18_9SPHI</name>
<dbReference type="SMART" id="SM00487">
    <property type="entry name" value="DEXDc"/>
    <property type="match status" value="1"/>
</dbReference>
<dbReference type="Gene3D" id="3.40.50.300">
    <property type="entry name" value="P-loop containing nucleotide triphosphate hydrolases"/>
    <property type="match status" value="2"/>
</dbReference>
<proteinExistence type="predicted"/>
<dbReference type="GO" id="GO:0003677">
    <property type="term" value="F:DNA binding"/>
    <property type="evidence" value="ECO:0007669"/>
    <property type="project" value="InterPro"/>
</dbReference>